<name>A0A1E7FXR6_9STRA</name>
<feature type="region of interest" description="Disordered" evidence="1">
    <location>
        <begin position="1"/>
        <end position="55"/>
    </location>
</feature>
<dbReference type="Gene3D" id="3.40.1740.10">
    <property type="entry name" value="VC0467-like"/>
    <property type="match status" value="1"/>
</dbReference>
<organism evidence="2 3">
    <name type="scientific">Fragilariopsis cylindrus CCMP1102</name>
    <dbReference type="NCBI Taxonomy" id="635003"/>
    <lineage>
        <taxon>Eukaryota</taxon>
        <taxon>Sar</taxon>
        <taxon>Stramenopiles</taxon>
        <taxon>Ochrophyta</taxon>
        <taxon>Bacillariophyta</taxon>
        <taxon>Bacillariophyceae</taxon>
        <taxon>Bacillariophycidae</taxon>
        <taxon>Bacillariales</taxon>
        <taxon>Bacillariaceae</taxon>
        <taxon>Fragilariopsis</taxon>
    </lineage>
</organism>
<keyword evidence="3" id="KW-1185">Reference proteome</keyword>
<dbReference type="InParanoid" id="A0A1E7FXR6"/>
<proteinExistence type="predicted"/>
<gene>
    <name evidence="2" type="ORF">FRACYDRAFT_233102</name>
</gene>
<feature type="compositionally biased region" description="Polar residues" evidence="1">
    <location>
        <begin position="35"/>
        <end position="45"/>
    </location>
</feature>
<dbReference type="SUPFAM" id="SSF143456">
    <property type="entry name" value="VC0467-like"/>
    <property type="match status" value="1"/>
</dbReference>
<evidence type="ECO:0000313" key="3">
    <source>
        <dbReference type="Proteomes" id="UP000095751"/>
    </source>
</evidence>
<dbReference type="Proteomes" id="UP000095751">
    <property type="component" value="Unassembled WGS sequence"/>
</dbReference>
<dbReference type="EMBL" id="KV784353">
    <property type="protein sequence ID" value="OEU22940.1"/>
    <property type="molecule type" value="Genomic_DNA"/>
</dbReference>
<dbReference type="KEGG" id="fcy:FRACYDRAFT_233102"/>
<dbReference type="PANTHER" id="PTHR31984">
    <property type="entry name" value="TRANSPORTER, PUTATIVE (DUF179)-RELATED"/>
    <property type="match status" value="1"/>
</dbReference>
<evidence type="ECO:0000313" key="2">
    <source>
        <dbReference type="EMBL" id="OEU22940.1"/>
    </source>
</evidence>
<dbReference type="Pfam" id="PF02622">
    <property type="entry name" value="DUF179"/>
    <property type="match status" value="1"/>
</dbReference>
<accession>A0A1E7FXR6</accession>
<dbReference type="OrthoDB" id="272750at2759"/>
<dbReference type="AlphaFoldDB" id="A0A1E7FXR6"/>
<protein>
    <submittedName>
        <fullName evidence="2">Uncharacterized protein</fullName>
    </submittedName>
</protein>
<dbReference type="PANTHER" id="PTHR31984:SF17">
    <property type="entry name" value="TRANSCRIPTIONAL REGULATOR"/>
    <property type="match status" value="1"/>
</dbReference>
<reference evidence="2 3" key="1">
    <citation type="submission" date="2016-09" db="EMBL/GenBank/DDBJ databases">
        <title>Extensive genetic diversity and differential bi-allelic expression allows diatom success in the polar Southern Ocean.</title>
        <authorList>
            <consortium name="DOE Joint Genome Institute"/>
            <person name="Mock T."/>
            <person name="Otillar R.P."/>
            <person name="Strauss J."/>
            <person name="Dupont C."/>
            <person name="Frickenhaus S."/>
            <person name="Maumus F."/>
            <person name="Mcmullan M."/>
            <person name="Sanges R."/>
            <person name="Schmutz J."/>
            <person name="Toseland A."/>
            <person name="Valas R."/>
            <person name="Veluchamy A."/>
            <person name="Ward B.J."/>
            <person name="Allen A."/>
            <person name="Barry K."/>
            <person name="Falciatore A."/>
            <person name="Ferrante M."/>
            <person name="Fortunato A.E."/>
            <person name="Gloeckner G."/>
            <person name="Gruber A."/>
            <person name="Hipkin R."/>
            <person name="Janech M."/>
            <person name="Kroth P."/>
            <person name="Leese F."/>
            <person name="Lindquist E."/>
            <person name="Lyon B.R."/>
            <person name="Martin J."/>
            <person name="Mayer C."/>
            <person name="Parker M."/>
            <person name="Quesneville H."/>
            <person name="Raymond J."/>
            <person name="Uhlig C."/>
            <person name="Valentin K.U."/>
            <person name="Worden A.Z."/>
            <person name="Armbrust E.V."/>
            <person name="Bowler C."/>
            <person name="Green B."/>
            <person name="Moulton V."/>
            <person name="Van Oosterhout C."/>
            <person name="Grigoriev I."/>
        </authorList>
    </citation>
    <scope>NUCLEOTIDE SEQUENCE [LARGE SCALE GENOMIC DNA]</scope>
    <source>
        <strain evidence="2 3">CCMP1102</strain>
    </source>
</reference>
<dbReference type="InterPro" id="IPR003774">
    <property type="entry name" value="AlgH-like"/>
</dbReference>
<sequence length="327" mass="35965">MSNLYSADGESSDDDDNSGEGIIGSVEELIEFSRKQQQQGVSTGSGIADDDDKETIVEDWAKPMEGIRPGTVLIANPRKFCEDGDFGDSGSDDNESTGVKDFLKFGWSSKPDPSLLAKFGLTQPPPRHLGADRQADLLPVVIVVSTDGGQIQGVLLNRRTGYLLGDLEQPAEDGSSDDNNDNNDMAPILEKFCIQPLWFGGIDSLSVGLDMLHLCPTVNDAQQITEDGMYWGGDPTQAQDAMEDPSLDRIYSGFDFKFFVQSTIWSSGVLQGEVDDNIWFQANVSNNVLFKSRDRMGTKKAKPLWTEILDLMGDEYSDITKRFYATE</sequence>
<evidence type="ECO:0000256" key="1">
    <source>
        <dbReference type="SAM" id="MobiDB-lite"/>
    </source>
</evidence>